<dbReference type="STRING" id="572036.SAMN05661099_0497"/>
<organism evidence="1 2">
    <name type="scientific">Daejeonella lutea</name>
    <dbReference type="NCBI Taxonomy" id="572036"/>
    <lineage>
        <taxon>Bacteria</taxon>
        <taxon>Pseudomonadati</taxon>
        <taxon>Bacteroidota</taxon>
        <taxon>Sphingobacteriia</taxon>
        <taxon>Sphingobacteriales</taxon>
        <taxon>Sphingobacteriaceae</taxon>
        <taxon>Daejeonella</taxon>
    </lineage>
</organism>
<accession>A0A1T5AA88</accession>
<proteinExistence type="predicted"/>
<dbReference type="AlphaFoldDB" id="A0A1T5AA88"/>
<sequence length="71" mass="7982">MLQFTIVTILGEIGSFLSTQEIISMPEQHTDTSLKVSAYVYVHEGFNTHKLLLKFGVRCQINCILVELIGL</sequence>
<evidence type="ECO:0000313" key="1">
    <source>
        <dbReference type="EMBL" id="SKB31826.1"/>
    </source>
</evidence>
<dbReference type="Proteomes" id="UP000189981">
    <property type="component" value="Unassembled WGS sequence"/>
</dbReference>
<reference evidence="2" key="1">
    <citation type="submission" date="2017-02" db="EMBL/GenBank/DDBJ databases">
        <authorList>
            <person name="Varghese N."/>
            <person name="Submissions S."/>
        </authorList>
    </citation>
    <scope>NUCLEOTIDE SEQUENCE [LARGE SCALE GENOMIC DNA]</scope>
    <source>
        <strain evidence="2">DSM 22385</strain>
    </source>
</reference>
<dbReference type="EMBL" id="FUYR01000001">
    <property type="protein sequence ID" value="SKB31826.1"/>
    <property type="molecule type" value="Genomic_DNA"/>
</dbReference>
<gene>
    <name evidence="1" type="ORF">SAMN05661099_0497</name>
</gene>
<keyword evidence="2" id="KW-1185">Reference proteome</keyword>
<evidence type="ECO:0000313" key="2">
    <source>
        <dbReference type="Proteomes" id="UP000189981"/>
    </source>
</evidence>
<protein>
    <submittedName>
        <fullName evidence="1">Uncharacterized protein</fullName>
    </submittedName>
</protein>
<name>A0A1T5AA88_9SPHI</name>